<evidence type="ECO:0000313" key="5">
    <source>
        <dbReference type="Proteomes" id="UP000295195"/>
    </source>
</evidence>
<evidence type="ECO:0000313" key="6">
    <source>
        <dbReference type="Proteomes" id="UP001434419"/>
    </source>
</evidence>
<dbReference type="EMBL" id="JBETVU010000012">
    <property type="protein sequence ID" value="MES5149283.1"/>
    <property type="molecule type" value="Genomic_DNA"/>
</dbReference>
<dbReference type="AlphaFoldDB" id="A0A135ZFY0"/>
<reference evidence="3 5" key="1">
    <citation type="submission" date="2017-06" db="EMBL/GenBank/DDBJ databases">
        <authorList>
            <person name="Swanenburg J."/>
            <person name="Kort R."/>
        </authorList>
    </citation>
    <scope>NUCLEOTIDE SEQUENCE [LARGE SCALE GENOMIC DNA]</scope>
    <source>
        <strain evidence="3 5">RL05</strain>
    </source>
</reference>
<gene>
    <name evidence="1" type="ORF">ABVC42_04995</name>
    <name evidence="3" type="ORF">CEE75_05575</name>
    <name evidence="2" type="ORF">ERD32_02535</name>
</gene>
<evidence type="ECO:0000313" key="2">
    <source>
        <dbReference type="EMBL" id="RXF59186.1"/>
    </source>
</evidence>
<evidence type="ECO:0000313" key="1">
    <source>
        <dbReference type="EMBL" id="MES5149283.1"/>
    </source>
</evidence>
<protein>
    <submittedName>
        <fullName evidence="2 3">Terminase</fullName>
    </submittedName>
</protein>
<evidence type="ECO:0000313" key="4">
    <source>
        <dbReference type="Proteomes" id="UP000289808"/>
    </source>
</evidence>
<dbReference type="EMBL" id="NKLP01000099">
    <property type="protein sequence ID" value="TDN31651.1"/>
    <property type="molecule type" value="Genomic_DNA"/>
</dbReference>
<reference evidence="2 4" key="2">
    <citation type="submission" date="2019-01" db="EMBL/GenBank/DDBJ databases">
        <title>The genome sequence of Lactobacillus crispatus L49.</title>
        <authorList>
            <person name="Zhong J."/>
            <person name="Zhang J."/>
        </authorList>
    </citation>
    <scope>NUCLEOTIDE SEQUENCE [LARGE SCALE GENOMIC DNA]</scope>
    <source>
        <strain evidence="2 4">L49</strain>
    </source>
</reference>
<dbReference type="Proteomes" id="UP001434419">
    <property type="component" value="Unassembled WGS sequence"/>
</dbReference>
<sequence length="150" mass="17146">MNKVDLSKPKVPNQAPKWLGTYGKYLYPKLATYLNKNDKILRADEYLLQQYCSAYDTYRMAYDDIQEHGIQQPIYKTVISPVDGKVAAKNFQGYKKNPAYQIMSDSLKQMNTIGKELGLSPKARSQMMELNTPKNDDAKSTVTSLKEFFA</sequence>
<evidence type="ECO:0000313" key="3">
    <source>
        <dbReference type="EMBL" id="TDN31651.1"/>
    </source>
</evidence>
<keyword evidence="6" id="KW-1185">Reference proteome</keyword>
<dbReference type="NCBIfam" id="TIGR01558">
    <property type="entry name" value="sm_term_P27"/>
    <property type="match status" value="1"/>
</dbReference>
<organism evidence="2 4">
    <name type="scientific">Lactobacillus crispatus</name>
    <dbReference type="NCBI Taxonomy" id="47770"/>
    <lineage>
        <taxon>Bacteria</taxon>
        <taxon>Bacillati</taxon>
        <taxon>Bacillota</taxon>
        <taxon>Bacilli</taxon>
        <taxon>Lactobacillales</taxon>
        <taxon>Lactobacillaceae</taxon>
        <taxon>Lactobacillus</taxon>
    </lineage>
</organism>
<proteinExistence type="predicted"/>
<comment type="caution">
    <text evidence="2">The sequence shown here is derived from an EMBL/GenBank/DDBJ whole genome shotgun (WGS) entry which is preliminary data.</text>
</comment>
<dbReference type="Pfam" id="PF05119">
    <property type="entry name" value="Terminase_4"/>
    <property type="match status" value="1"/>
</dbReference>
<dbReference type="Proteomes" id="UP000295195">
    <property type="component" value="Unassembled WGS sequence"/>
</dbReference>
<dbReference type="EMBL" id="SCLX01000009">
    <property type="protein sequence ID" value="RXF59186.1"/>
    <property type="molecule type" value="Genomic_DNA"/>
</dbReference>
<dbReference type="InterPro" id="IPR006448">
    <property type="entry name" value="Phage_term_ssu_P27"/>
</dbReference>
<reference evidence="1" key="3">
    <citation type="submission" date="2024-06" db="EMBL/GenBank/DDBJ databases">
        <title>Vaginal Lactobacillus fatty acid response mechanisms reveal a metabolite-targeted strategy for bacterial vaginosis treatment.</title>
        <authorList>
            <person name="Zhu M."/>
            <person name="Blainey P.C."/>
            <person name="Bloom S.M."/>
            <person name="Kwon D.S."/>
        </authorList>
    </citation>
    <scope>NUCLEOTIDE SEQUENCE</scope>
    <source>
        <strain evidence="1">194_F1_1</strain>
    </source>
</reference>
<dbReference type="RefSeq" id="WP_005728341.1">
    <property type="nucleotide sequence ID" value="NZ_CP114552.1"/>
</dbReference>
<accession>A0A135ZFY0</accession>
<name>A0A135ZFY0_9LACO</name>
<dbReference type="Proteomes" id="UP000289808">
    <property type="component" value="Unassembled WGS sequence"/>
</dbReference>